<proteinExistence type="inferred from homology"/>
<keyword evidence="4 12" id="KW-1133">Transmembrane helix</keyword>
<keyword evidence="8 11" id="KW-0675">Receptor</keyword>
<keyword evidence="3 11" id="KW-0812">Transmembrane</keyword>
<feature type="transmembrane region" description="Helical" evidence="12">
    <location>
        <begin position="241"/>
        <end position="264"/>
    </location>
</feature>
<feature type="transmembrane region" description="Helical" evidence="12">
    <location>
        <begin position="110"/>
        <end position="131"/>
    </location>
</feature>
<feature type="transmembrane region" description="Helical" evidence="12">
    <location>
        <begin position="151"/>
        <end position="169"/>
    </location>
</feature>
<comment type="caution">
    <text evidence="14">The sequence shown here is derived from an EMBL/GenBank/DDBJ whole genome shotgun (WGS) entry which is preliminary data.</text>
</comment>
<evidence type="ECO:0000256" key="11">
    <source>
        <dbReference type="RuleBase" id="RU000688"/>
    </source>
</evidence>
<dbReference type="PANTHER" id="PTHR45695">
    <property type="entry name" value="LEUCOKININ RECEPTOR-RELATED"/>
    <property type="match status" value="1"/>
</dbReference>
<gene>
    <name evidence="14" type="ORF">V1264_012000</name>
</gene>
<evidence type="ECO:0000256" key="8">
    <source>
        <dbReference type="ARBA" id="ARBA00023170"/>
    </source>
</evidence>
<keyword evidence="2" id="KW-1003">Cell membrane</keyword>
<dbReference type="EMBL" id="JBAMIC010000002">
    <property type="protein sequence ID" value="KAK7112561.1"/>
    <property type="molecule type" value="Genomic_DNA"/>
</dbReference>
<evidence type="ECO:0000313" key="15">
    <source>
        <dbReference type="Proteomes" id="UP001374579"/>
    </source>
</evidence>
<reference evidence="14 15" key="1">
    <citation type="submission" date="2024-02" db="EMBL/GenBank/DDBJ databases">
        <title>Chromosome-scale genome assembly of the rough periwinkle Littorina saxatilis.</title>
        <authorList>
            <person name="De Jode A."/>
            <person name="Faria R."/>
            <person name="Formenti G."/>
            <person name="Sims Y."/>
            <person name="Smith T.P."/>
            <person name="Tracey A."/>
            <person name="Wood J.M.D."/>
            <person name="Zagrodzka Z.B."/>
            <person name="Johannesson K."/>
            <person name="Butlin R.K."/>
            <person name="Leder E.H."/>
        </authorList>
    </citation>
    <scope>NUCLEOTIDE SEQUENCE [LARGE SCALE GENOMIC DNA]</scope>
    <source>
        <strain evidence="14">Snail1</strain>
        <tissue evidence="14">Muscle</tissue>
    </source>
</reference>
<keyword evidence="5 11" id="KW-0297">G-protein coupled receptor</keyword>
<comment type="subcellular location">
    <subcellularLocation>
        <location evidence="1">Cell membrane</location>
        <topology evidence="1">Multi-pass membrane protein</topology>
    </subcellularLocation>
</comment>
<dbReference type="PANTHER" id="PTHR45695:SF23">
    <property type="entry name" value="GALANIN-LIKE G-PROTEIN COUPLED RECEPTOR NPR-9"/>
    <property type="match status" value="1"/>
</dbReference>
<evidence type="ECO:0000259" key="13">
    <source>
        <dbReference type="PROSITE" id="PS50262"/>
    </source>
</evidence>
<feature type="transmembrane region" description="Helical" evidence="12">
    <location>
        <begin position="326"/>
        <end position="352"/>
    </location>
</feature>
<comment type="similarity">
    <text evidence="11">Belongs to the G-protein coupled receptor 1 family.</text>
</comment>
<dbReference type="Proteomes" id="UP001374579">
    <property type="component" value="Unassembled WGS sequence"/>
</dbReference>
<accession>A0AAN9GLP6</accession>
<evidence type="ECO:0000256" key="5">
    <source>
        <dbReference type="ARBA" id="ARBA00023040"/>
    </source>
</evidence>
<evidence type="ECO:0000256" key="9">
    <source>
        <dbReference type="ARBA" id="ARBA00023180"/>
    </source>
</evidence>
<evidence type="ECO:0000313" key="14">
    <source>
        <dbReference type="EMBL" id="KAK7112561.1"/>
    </source>
</evidence>
<dbReference type="GO" id="GO:0005886">
    <property type="term" value="C:plasma membrane"/>
    <property type="evidence" value="ECO:0007669"/>
    <property type="project" value="UniProtKB-SubCell"/>
</dbReference>
<keyword evidence="15" id="KW-1185">Reference proteome</keyword>
<name>A0AAN9GLP6_9CAEN</name>
<dbReference type="InterPro" id="IPR000405">
    <property type="entry name" value="Galanin_rcpt"/>
</dbReference>
<evidence type="ECO:0000256" key="12">
    <source>
        <dbReference type="SAM" id="Phobius"/>
    </source>
</evidence>
<dbReference type="CDD" id="cd15096">
    <property type="entry name" value="7tmA_AstA_R_insect"/>
    <property type="match status" value="1"/>
</dbReference>
<feature type="domain" description="G-protein coupled receptors family 1 profile" evidence="13">
    <location>
        <begin position="90"/>
        <end position="349"/>
    </location>
</feature>
<dbReference type="Gene3D" id="1.20.1070.10">
    <property type="entry name" value="Rhodopsin 7-helix transmembrane proteins"/>
    <property type="match status" value="1"/>
</dbReference>
<dbReference type="SUPFAM" id="SSF81321">
    <property type="entry name" value="Family A G protein-coupled receptor-like"/>
    <property type="match status" value="1"/>
</dbReference>
<feature type="transmembrane region" description="Helical" evidence="12">
    <location>
        <begin position="74"/>
        <end position="98"/>
    </location>
</feature>
<dbReference type="AlphaFoldDB" id="A0AAN9GLP6"/>
<evidence type="ECO:0000256" key="1">
    <source>
        <dbReference type="ARBA" id="ARBA00004651"/>
    </source>
</evidence>
<keyword evidence="10 11" id="KW-0807">Transducer</keyword>
<dbReference type="InterPro" id="IPR017452">
    <property type="entry name" value="GPCR_Rhodpsn_7TM"/>
</dbReference>
<dbReference type="SMART" id="SM01381">
    <property type="entry name" value="7TM_GPCR_Srsx"/>
    <property type="match status" value="1"/>
</dbReference>
<keyword evidence="9" id="KW-0325">Glycoprotein</keyword>
<evidence type="ECO:0000256" key="7">
    <source>
        <dbReference type="ARBA" id="ARBA00023157"/>
    </source>
</evidence>
<protein>
    <recommendedName>
        <fullName evidence="13">G-protein coupled receptors family 1 profile domain-containing protein</fullName>
    </recommendedName>
</protein>
<dbReference type="Pfam" id="PF00001">
    <property type="entry name" value="7tm_1"/>
    <property type="match status" value="1"/>
</dbReference>
<dbReference type="InterPro" id="IPR000276">
    <property type="entry name" value="GPCR_Rhodpsn"/>
</dbReference>
<evidence type="ECO:0000256" key="4">
    <source>
        <dbReference type="ARBA" id="ARBA00022989"/>
    </source>
</evidence>
<evidence type="ECO:0000256" key="3">
    <source>
        <dbReference type="ARBA" id="ARBA00022692"/>
    </source>
</evidence>
<sequence>MAGAELQDKVEKVEIIDLLDLSTTTVKNILSGGINDNGLSLNCSSLNPNPRCRNDTADASEIEASLEVERLVRIIVPTIFGVIVLLGLLGNLLVILVVVSDKKMRNTTNILILSLAVADLLFIVFCVPFTAASYAMPVWPFGDVWCRVVQYLIYVSAYGSVYTLVLMSVDRYLAVVHAIRSINIRTEYNTWLAVGVVWAVIMLSNIPLLFEYGILNYMHMGEDRSTCTNLVHIIDQQRGKIFVSCFMTFGYVVPLSVVCCLYGLMLKRLLYGVVPGGGNQSQESIRAKKRVTRMVIIVVIIFAVCWLPIQIILMMQSFKIYPGEAFYIWLQLVSNCLAYMNSCVNPFLYAFLSENFRRSFRKFLCCCDSTPATRRMDYERTNIRYNDKDTNTSNMTRTANNV</sequence>
<dbReference type="PRINTS" id="PR00237">
    <property type="entry name" value="GPCRRHODOPSN"/>
</dbReference>
<evidence type="ECO:0000256" key="2">
    <source>
        <dbReference type="ARBA" id="ARBA00022475"/>
    </source>
</evidence>
<dbReference type="GO" id="GO:0004930">
    <property type="term" value="F:G protein-coupled receptor activity"/>
    <property type="evidence" value="ECO:0007669"/>
    <property type="project" value="UniProtKB-KW"/>
</dbReference>
<keyword evidence="6 12" id="KW-0472">Membrane</keyword>
<evidence type="ECO:0000256" key="10">
    <source>
        <dbReference type="ARBA" id="ARBA00023224"/>
    </source>
</evidence>
<dbReference type="PROSITE" id="PS00237">
    <property type="entry name" value="G_PROTEIN_RECEP_F1_1"/>
    <property type="match status" value="1"/>
</dbReference>
<feature type="transmembrane region" description="Helical" evidence="12">
    <location>
        <begin position="190"/>
        <end position="210"/>
    </location>
</feature>
<dbReference type="PROSITE" id="PS50262">
    <property type="entry name" value="G_PROTEIN_RECEP_F1_2"/>
    <property type="match status" value="1"/>
</dbReference>
<evidence type="ECO:0000256" key="6">
    <source>
        <dbReference type="ARBA" id="ARBA00023136"/>
    </source>
</evidence>
<dbReference type="PRINTS" id="PR00663">
    <property type="entry name" value="GALANINR"/>
</dbReference>
<organism evidence="14 15">
    <name type="scientific">Littorina saxatilis</name>
    <dbReference type="NCBI Taxonomy" id="31220"/>
    <lineage>
        <taxon>Eukaryota</taxon>
        <taxon>Metazoa</taxon>
        <taxon>Spiralia</taxon>
        <taxon>Lophotrochozoa</taxon>
        <taxon>Mollusca</taxon>
        <taxon>Gastropoda</taxon>
        <taxon>Caenogastropoda</taxon>
        <taxon>Littorinimorpha</taxon>
        <taxon>Littorinoidea</taxon>
        <taxon>Littorinidae</taxon>
        <taxon>Littorina</taxon>
    </lineage>
</organism>
<feature type="transmembrane region" description="Helical" evidence="12">
    <location>
        <begin position="294"/>
        <end position="314"/>
    </location>
</feature>
<keyword evidence="7" id="KW-1015">Disulfide bond</keyword>